<dbReference type="SUPFAM" id="SSF56524">
    <property type="entry name" value="Oxidoreductase molybdopterin-binding domain"/>
    <property type="match status" value="1"/>
</dbReference>
<dbReference type="InterPro" id="IPR000572">
    <property type="entry name" value="OxRdtase_Mopterin-bd_dom"/>
</dbReference>
<comment type="function">
    <text evidence="5">Part of the MsrPQ system that repairs oxidized periplasmic proteins containing methionine sulfoxide residues (Met-O), using respiratory chain electrons. Thus protects these proteins from oxidative-stress damage caused by reactive species of oxygen and chlorine generated by the host defense mechanisms. MsrPQ is essential for the maintenance of envelope integrity under bleach stress, rescuing a wide series of structurally unrelated periplasmic proteins from methionine oxidation. The catalytic subunit MsrP is non-stereospecific, being able to reduce both (R-) and (S-) diastereoisomers of methionine sulfoxide.</text>
</comment>
<dbReference type="NCBIfam" id="NF003767">
    <property type="entry name" value="PRK05363.1"/>
    <property type="match status" value="1"/>
</dbReference>
<keyword evidence="3 5" id="KW-0732">Signal</keyword>
<dbReference type="Gene3D" id="3.90.420.10">
    <property type="entry name" value="Oxidoreductase, molybdopterin-binding domain"/>
    <property type="match status" value="1"/>
</dbReference>
<organism evidence="7 8">
    <name type="scientific">Paracoccus onubensis</name>
    <dbReference type="NCBI Taxonomy" id="1675788"/>
    <lineage>
        <taxon>Bacteria</taxon>
        <taxon>Pseudomonadati</taxon>
        <taxon>Pseudomonadota</taxon>
        <taxon>Alphaproteobacteria</taxon>
        <taxon>Rhodobacterales</taxon>
        <taxon>Paracoccaceae</taxon>
        <taxon>Paracoccus</taxon>
    </lineage>
</organism>
<evidence type="ECO:0000259" key="6">
    <source>
        <dbReference type="Pfam" id="PF00174"/>
    </source>
</evidence>
<keyword evidence="1 5" id="KW-0500">Molybdenum</keyword>
<proteinExistence type="inferred from homology"/>
<dbReference type="AlphaFoldDB" id="A0A418SMJ4"/>
<keyword evidence="2 5" id="KW-0479">Metal-binding</keyword>
<feature type="binding site" evidence="5">
    <location>
        <begin position="61"/>
        <end position="62"/>
    </location>
    <ligand>
        <name>Mo-molybdopterin</name>
        <dbReference type="ChEBI" id="CHEBI:71302"/>
    </ligand>
</feature>
<dbReference type="GO" id="GO:0043546">
    <property type="term" value="F:molybdopterin cofactor binding"/>
    <property type="evidence" value="ECO:0007669"/>
    <property type="project" value="UniProtKB-UniRule"/>
</dbReference>
<dbReference type="EMBL" id="QZCG01000019">
    <property type="protein sequence ID" value="RJE82165.1"/>
    <property type="molecule type" value="Genomic_DNA"/>
</dbReference>
<evidence type="ECO:0000313" key="8">
    <source>
        <dbReference type="Proteomes" id="UP000284202"/>
    </source>
</evidence>
<dbReference type="Proteomes" id="UP000284202">
    <property type="component" value="Unassembled WGS sequence"/>
</dbReference>
<dbReference type="GO" id="GO:0030091">
    <property type="term" value="P:protein repair"/>
    <property type="evidence" value="ECO:0007669"/>
    <property type="project" value="UniProtKB-UniRule"/>
</dbReference>
<keyword evidence="4 5" id="KW-0560">Oxidoreductase</keyword>
<evidence type="ECO:0000256" key="5">
    <source>
        <dbReference type="HAMAP-Rule" id="MF_01206"/>
    </source>
</evidence>
<feature type="binding site" evidence="5">
    <location>
        <position position="199"/>
    </location>
    <ligand>
        <name>Mo-molybdopterin</name>
        <dbReference type="ChEBI" id="CHEBI:71302"/>
    </ligand>
</feature>
<evidence type="ECO:0000256" key="2">
    <source>
        <dbReference type="ARBA" id="ARBA00022723"/>
    </source>
</evidence>
<reference evidence="8" key="1">
    <citation type="submission" date="2018-09" db="EMBL/GenBank/DDBJ databases">
        <title>Acidovorax cavernicola nov. sp. isolated from Gruta de las Maravillas (Aracena, Spain).</title>
        <authorList>
            <person name="Jurado V."/>
            <person name="Gutierrez-Patricio S."/>
            <person name="Gonzalez-Pimentel J.L."/>
            <person name="Miller A.Z."/>
            <person name="Laiz L."/>
            <person name="Saiz-Jimenez C."/>
        </authorList>
    </citation>
    <scope>NUCLEOTIDE SEQUENCE [LARGE SCALE GENOMIC DNA]</scope>
    <source>
        <strain evidence="8">1011MAR3C25</strain>
    </source>
</reference>
<evidence type="ECO:0000256" key="1">
    <source>
        <dbReference type="ARBA" id="ARBA00022505"/>
    </source>
</evidence>
<comment type="catalytic activity">
    <reaction evidence="5">
        <text>L-methionyl-[protein] + a quinone + H2O = L-methionyl-(R)-S-oxide-[protein] + a quinol</text>
        <dbReference type="Rhea" id="RHEA:51296"/>
        <dbReference type="Rhea" id="RHEA-COMP:12313"/>
        <dbReference type="Rhea" id="RHEA-COMP:12314"/>
        <dbReference type="ChEBI" id="CHEBI:15377"/>
        <dbReference type="ChEBI" id="CHEBI:16044"/>
        <dbReference type="ChEBI" id="CHEBI:24646"/>
        <dbReference type="ChEBI" id="CHEBI:45764"/>
        <dbReference type="ChEBI" id="CHEBI:132124"/>
    </reaction>
</comment>
<dbReference type="HAMAP" id="MF_01206">
    <property type="entry name" value="MsrP"/>
    <property type="match status" value="1"/>
</dbReference>
<keyword evidence="8" id="KW-1185">Reference proteome</keyword>
<comment type="cofactor">
    <cofactor evidence="5">
        <name>Mo-molybdopterin</name>
        <dbReference type="ChEBI" id="CHEBI:71302"/>
    </cofactor>
    <text evidence="5">Binds 1 Mo-molybdopterin (Mo-MPT) cofactor per subunit.</text>
</comment>
<dbReference type="InterPro" id="IPR036374">
    <property type="entry name" value="OxRdtase_Mopterin-bd_sf"/>
</dbReference>
<dbReference type="RefSeq" id="WP_119751931.1">
    <property type="nucleotide sequence ID" value="NZ_QZCG01000019.1"/>
</dbReference>
<dbReference type="GO" id="GO:0046872">
    <property type="term" value="F:metal ion binding"/>
    <property type="evidence" value="ECO:0007669"/>
    <property type="project" value="UniProtKB-KW"/>
</dbReference>
<comment type="catalytic activity">
    <reaction evidence="5">
        <text>L-methionyl-[protein] + a quinone + H2O = L-methionyl-(S)-S-oxide-[protein] + a quinol</text>
        <dbReference type="Rhea" id="RHEA:51292"/>
        <dbReference type="Rhea" id="RHEA-COMP:12313"/>
        <dbReference type="Rhea" id="RHEA-COMP:12315"/>
        <dbReference type="ChEBI" id="CHEBI:15377"/>
        <dbReference type="ChEBI" id="CHEBI:16044"/>
        <dbReference type="ChEBI" id="CHEBI:24646"/>
        <dbReference type="ChEBI" id="CHEBI:44120"/>
        <dbReference type="ChEBI" id="CHEBI:132124"/>
    </reaction>
</comment>
<dbReference type="GO" id="GO:0016672">
    <property type="term" value="F:oxidoreductase activity, acting on a sulfur group of donors, quinone or similar compound as acceptor"/>
    <property type="evidence" value="ECO:0007669"/>
    <property type="project" value="UniProtKB-UniRule"/>
</dbReference>
<comment type="subunit">
    <text evidence="5">Heterodimer of a catalytic subunit (MsrP) and a heme-binding subunit (MsrQ).</text>
</comment>
<dbReference type="InterPro" id="IPR022867">
    <property type="entry name" value="MsrP"/>
</dbReference>
<dbReference type="EC" id="1.8.5.-" evidence="5"/>
<dbReference type="PROSITE" id="PS51318">
    <property type="entry name" value="TAT"/>
    <property type="match status" value="1"/>
</dbReference>
<protein>
    <recommendedName>
        <fullName evidence="5">Protein-methionine-sulfoxide reductase catalytic subunit MsrP</fullName>
        <ecNumber evidence="5">1.8.5.-</ecNumber>
    </recommendedName>
</protein>
<dbReference type="InterPro" id="IPR006311">
    <property type="entry name" value="TAT_signal"/>
</dbReference>
<feature type="binding site" evidence="5">
    <location>
        <begin position="215"/>
        <end position="217"/>
    </location>
    <ligand>
        <name>Mo-molybdopterin</name>
        <dbReference type="ChEBI" id="CHEBI:71302"/>
    </ligand>
</feature>
<feature type="binding site" evidence="5">
    <location>
        <position position="116"/>
    </location>
    <ligand>
        <name>Mo-molybdopterin</name>
        <dbReference type="ChEBI" id="CHEBI:71302"/>
    </ligand>
    <ligandPart>
        <name>Mo</name>
        <dbReference type="ChEBI" id="CHEBI:28685"/>
    </ligandPart>
</feature>
<gene>
    <name evidence="5 7" type="primary">msrP</name>
    <name evidence="7" type="ORF">D3P04_21165</name>
</gene>
<accession>A0A418SMJ4</accession>
<sequence>MKLNWSDVTPKADWLNRRNFIAAGAALAASPAVALTGKPSSFSTDEKPNSLEEITNYNNFYEFGTGKEDPVRYAAAMTTDPWSVQIDGLAERPGSYGVEDLAPDNALEERIYRLRCVEAWSMVIPWIGVPLSSVLNKAGVQSSAKYVAFETLNRPEEMRGQSYPILDWPYREGLRLDEAMHPLAILATGLYSDPLPNQNGAPIRLVVPWKYGFKSIKSIVRITLTDKQPVCTWQKMQASEYGFYANVNPEVDHPRWSQATERRIGGGLFGGRQETLKFNGYGEQVASLYAGMDLAKNY</sequence>
<feature type="binding site" evidence="5">
    <location>
        <position position="204"/>
    </location>
    <ligand>
        <name>Mo-molybdopterin</name>
        <dbReference type="ChEBI" id="CHEBI:71302"/>
    </ligand>
</feature>
<evidence type="ECO:0000256" key="3">
    <source>
        <dbReference type="ARBA" id="ARBA00022729"/>
    </source>
</evidence>
<evidence type="ECO:0000313" key="7">
    <source>
        <dbReference type="EMBL" id="RJE82165.1"/>
    </source>
</evidence>
<dbReference type="PANTHER" id="PTHR43032">
    <property type="entry name" value="PROTEIN-METHIONINE-SULFOXIDE REDUCTASE"/>
    <property type="match status" value="1"/>
</dbReference>
<comment type="similarity">
    <text evidence="5">Belongs to the MsrP family.</text>
</comment>
<dbReference type="PANTHER" id="PTHR43032:SF3">
    <property type="entry name" value="PROTEIN-METHIONINE-SULFOXIDE REDUCTASE CATALYTIC SUBUNIT MSRP"/>
    <property type="match status" value="1"/>
</dbReference>
<feature type="binding site" evidence="5">
    <location>
        <position position="58"/>
    </location>
    <ligand>
        <name>Mo-molybdopterin</name>
        <dbReference type="ChEBI" id="CHEBI:71302"/>
    </ligand>
</feature>
<dbReference type="Pfam" id="PF00174">
    <property type="entry name" value="Oxidored_molyb"/>
    <property type="match status" value="1"/>
</dbReference>
<name>A0A418SMJ4_9RHOB</name>
<dbReference type="OrthoDB" id="9795587at2"/>
<feature type="domain" description="Oxidoreductase molybdopterin-binding" evidence="6">
    <location>
        <begin position="78"/>
        <end position="230"/>
    </location>
</feature>
<comment type="caution">
    <text evidence="7">The sequence shown here is derived from an EMBL/GenBank/DDBJ whole genome shotgun (WGS) entry which is preliminary data.</text>
</comment>
<comment type="PTM">
    <text evidence="5">Predicted to be exported by the Tat system. The position of the signal peptide cleavage has not been experimentally proven.</text>
</comment>
<feature type="binding site" evidence="5">
    <location>
        <position position="151"/>
    </location>
    <ligand>
        <name>Mo-molybdopterin</name>
        <dbReference type="ChEBI" id="CHEBI:71302"/>
    </ligand>
</feature>
<evidence type="ECO:0000256" key="4">
    <source>
        <dbReference type="ARBA" id="ARBA00023002"/>
    </source>
</evidence>